<dbReference type="FunFam" id="3.30.160.60:FF:000072">
    <property type="entry name" value="zinc finger protein 143 isoform X1"/>
    <property type="match status" value="1"/>
</dbReference>
<organism evidence="8">
    <name type="scientific">Sarcoptes scabiei</name>
    <name type="common">Itch mite</name>
    <name type="synonym">Acarus scabiei</name>
    <dbReference type="NCBI Taxonomy" id="52283"/>
    <lineage>
        <taxon>Eukaryota</taxon>
        <taxon>Metazoa</taxon>
        <taxon>Ecdysozoa</taxon>
        <taxon>Arthropoda</taxon>
        <taxon>Chelicerata</taxon>
        <taxon>Arachnida</taxon>
        <taxon>Acari</taxon>
        <taxon>Acariformes</taxon>
        <taxon>Sarcoptiformes</taxon>
        <taxon>Astigmata</taxon>
        <taxon>Psoroptidia</taxon>
        <taxon>Sarcoptoidea</taxon>
        <taxon>Sarcoptidae</taxon>
        <taxon>Sarcoptinae</taxon>
        <taxon>Sarcoptes</taxon>
    </lineage>
</organism>
<proteinExistence type="predicted"/>
<dbReference type="FunFam" id="3.30.160.60:FF:000257">
    <property type="entry name" value="ZXD family zinc finger C"/>
    <property type="match status" value="1"/>
</dbReference>
<dbReference type="GO" id="GO:0000981">
    <property type="term" value="F:DNA-binding transcription factor activity, RNA polymerase II-specific"/>
    <property type="evidence" value="ECO:0007669"/>
    <property type="project" value="TreeGrafter"/>
</dbReference>
<dbReference type="PANTHER" id="PTHR23235">
    <property type="entry name" value="KRUEPPEL-LIKE TRANSCRIPTION FACTOR"/>
    <property type="match status" value="1"/>
</dbReference>
<dbReference type="SMART" id="SM00355">
    <property type="entry name" value="ZnF_C2H2"/>
    <property type="match status" value="3"/>
</dbReference>
<evidence type="ECO:0000259" key="7">
    <source>
        <dbReference type="PROSITE" id="PS50157"/>
    </source>
</evidence>
<keyword evidence="1" id="KW-0479">Metal-binding</keyword>
<protein>
    <submittedName>
        <fullName evidence="8">Transcription factor Sp9</fullName>
    </submittedName>
</protein>
<keyword evidence="10" id="KW-1185">Reference proteome</keyword>
<feature type="region of interest" description="Disordered" evidence="6">
    <location>
        <begin position="33"/>
        <end position="58"/>
    </location>
</feature>
<dbReference type="EMBL" id="WVUK01000056">
    <property type="protein sequence ID" value="KAF7492740.1"/>
    <property type="molecule type" value="Genomic_DNA"/>
</dbReference>
<evidence type="ECO:0000256" key="4">
    <source>
        <dbReference type="ARBA" id="ARBA00022833"/>
    </source>
</evidence>
<keyword evidence="3 5" id="KW-0863">Zinc-finger</keyword>
<feature type="compositionally biased region" description="Low complexity" evidence="6">
    <location>
        <begin position="33"/>
        <end position="43"/>
    </location>
</feature>
<keyword evidence="4" id="KW-0862">Zinc</keyword>
<feature type="region of interest" description="Disordered" evidence="6">
    <location>
        <begin position="1"/>
        <end position="20"/>
    </location>
</feature>
<evidence type="ECO:0000256" key="5">
    <source>
        <dbReference type="PROSITE-ProRule" id="PRU00042"/>
    </source>
</evidence>
<feature type="domain" description="C2H2-type" evidence="7">
    <location>
        <begin position="257"/>
        <end position="284"/>
    </location>
</feature>
<name>A0A834RAA8_SARSC</name>
<dbReference type="GO" id="GO:0000978">
    <property type="term" value="F:RNA polymerase II cis-regulatory region sequence-specific DNA binding"/>
    <property type="evidence" value="ECO:0007669"/>
    <property type="project" value="TreeGrafter"/>
</dbReference>
<evidence type="ECO:0000313" key="8">
    <source>
        <dbReference type="EMBL" id="KAF7492740.1"/>
    </source>
</evidence>
<dbReference type="FunFam" id="3.30.160.60:FF:000624">
    <property type="entry name" value="zinc finger protein 697"/>
    <property type="match status" value="1"/>
</dbReference>
<evidence type="ECO:0000256" key="6">
    <source>
        <dbReference type="SAM" id="MobiDB-lite"/>
    </source>
</evidence>
<dbReference type="AlphaFoldDB" id="A0A834RAA8"/>
<evidence type="ECO:0000313" key="9">
    <source>
        <dbReference type="EnsemblMetazoa" id="KAF7492740.1"/>
    </source>
</evidence>
<dbReference type="InterPro" id="IPR013087">
    <property type="entry name" value="Znf_C2H2_type"/>
</dbReference>
<feature type="compositionally biased region" description="Low complexity" evidence="6">
    <location>
        <begin position="229"/>
        <end position="249"/>
    </location>
</feature>
<evidence type="ECO:0000256" key="3">
    <source>
        <dbReference type="ARBA" id="ARBA00022771"/>
    </source>
</evidence>
<dbReference type="PROSITE" id="PS00028">
    <property type="entry name" value="ZINC_FINGER_C2H2_1"/>
    <property type="match status" value="3"/>
</dbReference>
<dbReference type="OrthoDB" id="8922241at2759"/>
<evidence type="ECO:0000313" key="10">
    <source>
        <dbReference type="Proteomes" id="UP000070412"/>
    </source>
</evidence>
<dbReference type="Pfam" id="PF00096">
    <property type="entry name" value="zf-C2H2"/>
    <property type="match status" value="3"/>
</dbReference>
<dbReference type="Proteomes" id="UP000070412">
    <property type="component" value="Unassembled WGS sequence"/>
</dbReference>
<feature type="region of interest" description="Disordered" evidence="6">
    <location>
        <begin position="228"/>
        <end position="257"/>
    </location>
</feature>
<reference evidence="9" key="3">
    <citation type="submission" date="2022-06" db="UniProtKB">
        <authorList>
            <consortium name="EnsemblMetazoa"/>
        </authorList>
    </citation>
    <scope>IDENTIFICATION</scope>
</reference>
<dbReference type="Gene3D" id="3.30.160.60">
    <property type="entry name" value="Classic Zinc Finger"/>
    <property type="match status" value="3"/>
</dbReference>
<reference evidence="8" key="2">
    <citation type="submission" date="2020-01" db="EMBL/GenBank/DDBJ databases">
        <authorList>
            <person name="Korhonen P.K.K."/>
            <person name="Guangxu M.G."/>
            <person name="Wang T.W."/>
            <person name="Stroehlein A.J.S."/>
            <person name="Young N.D."/>
            <person name="Ang C.-S.A."/>
            <person name="Fernando D.W.F."/>
            <person name="Lu H.L."/>
            <person name="Taylor S.T."/>
            <person name="Ehtesham M.E.M."/>
            <person name="Najaraj S.H.N."/>
            <person name="Harsha G.H.G."/>
            <person name="Madugundu A.M."/>
            <person name="Renuse S.R."/>
            <person name="Holt D.H."/>
            <person name="Pandey A.P."/>
            <person name="Papenfuss A.P."/>
            <person name="Gasser R.B.G."/>
            <person name="Fischer K.F."/>
        </authorList>
    </citation>
    <scope>NUCLEOTIDE SEQUENCE</scope>
    <source>
        <strain evidence="8">SSS_KF_BRIS2020</strain>
    </source>
</reference>
<evidence type="ECO:0000256" key="2">
    <source>
        <dbReference type="ARBA" id="ARBA00022737"/>
    </source>
</evidence>
<feature type="domain" description="C2H2-type" evidence="7">
    <location>
        <begin position="315"/>
        <end position="342"/>
    </location>
</feature>
<gene>
    <name evidence="8" type="ORF">SSS_2884</name>
</gene>
<accession>A0A834RAA8</accession>
<dbReference type="PANTHER" id="PTHR23235:SF139">
    <property type="entry name" value="HUCKEBEIN"/>
    <property type="match status" value="1"/>
</dbReference>
<keyword evidence="2" id="KW-0677">Repeat</keyword>
<dbReference type="PROSITE" id="PS50157">
    <property type="entry name" value="ZINC_FINGER_C2H2_2"/>
    <property type="match status" value="3"/>
</dbReference>
<dbReference type="GO" id="GO:0008270">
    <property type="term" value="F:zinc ion binding"/>
    <property type="evidence" value="ECO:0007669"/>
    <property type="project" value="UniProtKB-KW"/>
</dbReference>
<dbReference type="InterPro" id="IPR036236">
    <property type="entry name" value="Znf_C2H2_sf"/>
</dbReference>
<evidence type="ECO:0000256" key="1">
    <source>
        <dbReference type="ARBA" id="ARBA00022723"/>
    </source>
</evidence>
<feature type="domain" description="C2H2-type" evidence="7">
    <location>
        <begin position="285"/>
        <end position="314"/>
    </location>
</feature>
<reference evidence="10" key="1">
    <citation type="journal article" date="2020" name="PLoS Negl. Trop. Dis.">
        <title>High-quality nuclear genome for Sarcoptes scabiei-A critical resource for a neglected parasite.</title>
        <authorList>
            <person name="Korhonen P.K."/>
            <person name="Gasser R.B."/>
            <person name="Ma G."/>
            <person name="Wang T."/>
            <person name="Stroehlein A.J."/>
            <person name="Young N.D."/>
            <person name="Ang C.S."/>
            <person name="Fernando D.D."/>
            <person name="Lu H.C."/>
            <person name="Taylor S."/>
            <person name="Reynolds S.L."/>
            <person name="Mofiz E."/>
            <person name="Najaraj S.H."/>
            <person name="Gowda H."/>
            <person name="Madugundu A."/>
            <person name="Renuse S."/>
            <person name="Holt D."/>
            <person name="Pandey A."/>
            <person name="Papenfuss A.T."/>
            <person name="Fischer K."/>
        </authorList>
    </citation>
    <scope>NUCLEOTIDE SEQUENCE [LARGE SCALE GENOMIC DNA]</scope>
</reference>
<sequence>MEQHFRRNNQSNQSDTMIFRPWDSCPVTMDSSKSFPIQSSSSNLEERNLSKSLTSNQREIKTASPISLEKIQTNEVIDIVSTKSIQFQSKPLIRCPSLSNYSNLNPSSPKDLLDLFHVQFKNASLINPFVVPKDSSRNNYVMDEHSLFPRTPSLPLPFRANHYFDQSFLKNYPTNFPLPDRTIFDQMMIASSKTNQFLKNSMMLKMMNSVPQTSSGEQEFFEKQSLLQSNPTNSANTSSSIVSLSNGSNKKQRPKRFQCPHCQVSFSNNGQLKGHIRIHTGERPFVCDHQNCGKTFTRNEELTRHKRIHTGLRPFACSVCNKRFGRKDHLKKHIKTHQRPPPMPISLATTLAQYPPFPFAWI</sequence>
<dbReference type="SUPFAM" id="SSF57667">
    <property type="entry name" value="beta-beta-alpha zinc fingers"/>
    <property type="match status" value="2"/>
</dbReference>
<dbReference type="EnsemblMetazoa" id="SSS_2884s_mrna">
    <property type="protein sequence ID" value="KAF7492740.1"/>
    <property type="gene ID" value="SSS_2884"/>
</dbReference>